<evidence type="ECO:0000256" key="4">
    <source>
        <dbReference type="ARBA" id="ARBA00022840"/>
    </source>
</evidence>
<protein>
    <recommendedName>
        <fullName evidence="5">Protein kinase domain-containing protein</fullName>
    </recommendedName>
</protein>
<accession>A0A0C3DKJ4</accession>
<keyword evidence="7" id="KW-1185">Reference proteome</keyword>
<keyword evidence="3" id="KW-0418">Kinase</keyword>
<feature type="domain" description="Protein kinase" evidence="5">
    <location>
        <begin position="80"/>
        <end position="212"/>
    </location>
</feature>
<reference evidence="6 7" key="1">
    <citation type="submission" date="2014-04" db="EMBL/GenBank/DDBJ databases">
        <authorList>
            <consortium name="DOE Joint Genome Institute"/>
            <person name="Kuo A."/>
            <person name="Kohler A."/>
            <person name="Nagy L.G."/>
            <person name="Floudas D."/>
            <person name="Copeland A."/>
            <person name="Barry K.W."/>
            <person name="Cichocki N."/>
            <person name="Veneault-Fourrey C."/>
            <person name="LaButti K."/>
            <person name="Lindquist E.A."/>
            <person name="Lipzen A."/>
            <person name="Lundell T."/>
            <person name="Morin E."/>
            <person name="Murat C."/>
            <person name="Sun H."/>
            <person name="Tunlid A."/>
            <person name="Henrissat B."/>
            <person name="Grigoriev I.V."/>
            <person name="Hibbett D.S."/>
            <person name="Martin F."/>
            <person name="Nordberg H.P."/>
            <person name="Cantor M.N."/>
            <person name="Hua S.X."/>
        </authorList>
    </citation>
    <scope>NUCLEOTIDE SEQUENCE [LARGE SCALE GENOMIC DNA]</scope>
    <source>
        <strain evidence="6 7">Foug A</strain>
    </source>
</reference>
<dbReference type="PANTHER" id="PTHR44329">
    <property type="entry name" value="SERINE/THREONINE-PROTEIN KINASE TNNI3K-RELATED"/>
    <property type="match status" value="1"/>
</dbReference>
<gene>
    <name evidence="6" type="ORF">SCLCIDRAFT_1216110</name>
</gene>
<evidence type="ECO:0000256" key="3">
    <source>
        <dbReference type="ARBA" id="ARBA00022777"/>
    </source>
</evidence>
<evidence type="ECO:0000313" key="6">
    <source>
        <dbReference type="EMBL" id="KIM61200.1"/>
    </source>
</evidence>
<dbReference type="InParanoid" id="A0A0C3DKJ4"/>
<dbReference type="PROSITE" id="PS50011">
    <property type="entry name" value="PROTEIN_KINASE_DOM"/>
    <property type="match status" value="1"/>
</dbReference>
<dbReference type="Gene3D" id="1.10.510.10">
    <property type="entry name" value="Transferase(Phosphotransferase) domain 1"/>
    <property type="match status" value="1"/>
</dbReference>
<dbReference type="HOGENOM" id="CLU_1300332_0_0_1"/>
<dbReference type="GO" id="GO:0005524">
    <property type="term" value="F:ATP binding"/>
    <property type="evidence" value="ECO:0007669"/>
    <property type="project" value="UniProtKB-KW"/>
</dbReference>
<dbReference type="AlphaFoldDB" id="A0A0C3DKJ4"/>
<evidence type="ECO:0000256" key="2">
    <source>
        <dbReference type="ARBA" id="ARBA00022741"/>
    </source>
</evidence>
<evidence type="ECO:0000313" key="7">
    <source>
        <dbReference type="Proteomes" id="UP000053989"/>
    </source>
</evidence>
<dbReference type="InterPro" id="IPR001245">
    <property type="entry name" value="Ser-Thr/Tyr_kinase_cat_dom"/>
</dbReference>
<reference evidence="7" key="2">
    <citation type="submission" date="2015-01" db="EMBL/GenBank/DDBJ databases">
        <title>Evolutionary Origins and Diversification of the Mycorrhizal Mutualists.</title>
        <authorList>
            <consortium name="DOE Joint Genome Institute"/>
            <consortium name="Mycorrhizal Genomics Consortium"/>
            <person name="Kohler A."/>
            <person name="Kuo A."/>
            <person name="Nagy L.G."/>
            <person name="Floudas D."/>
            <person name="Copeland A."/>
            <person name="Barry K.W."/>
            <person name="Cichocki N."/>
            <person name="Veneault-Fourrey C."/>
            <person name="LaButti K."/>
            <person name="Lindquist E.A."/>
            <person name="Lipzen A."/>
            <person name="Lundell T."/>
            <person name="Morin E."/>
            <person name="Murat C."/>
            <person name="Riley R."/>
            <person name="Ohm R."/>
            <person name="Sun H."/>
            <person name="Tunlid A."/>
            <person name="Henrissat B."/>
            <person name="Grigoriev I.V."/>
            <person name="Hibbett D.S."/>
            <person name="Martin F."/>
        </authorList>
    </citation>
    <scope>NUCLEOTIDE SEQUENCE [LARGE SCALE GENOMIC DNA]</scope>
    <source>
        <strain evidence="7">Foug A</strain>
    </source>
</reference>
<keyword evidence="4" id="KW-0067">ATP-binding</keyword>
<dbReference type="OrthoDB" id="122279at2759"/>
<dbReference type="Proteomes" id="UP000053989">
    <property type="component" value="Unassembled WGS sequence"/>
</dbReference>
<name>A0A0C3DKJ4_9AGAM</name>
<dbReference type="GO" id="GO:0004674">
    <property type="term" value="F:protein serine/threonine kinase activity"/>
    <property type="evidence" value="ECO:0007669"/>
    <property type="project" value="TreeGrafter"/>
</dbReference>
<dbReference type="EMBL" id="KN822054">
    <property type="protein sequence ID" value="KIM61200.1"/>
    <property type="molecule type" value="Genomic_DNA"/>
</dbReference>
<evidence type="ECO:0000259" key="5">
    <source>
        <dbReference type="PROSITE" id="PS50011"/>
    </source>
</evidence>
<dbReference type="STRING" id="1036808.A0A0C3DKJ4"/>
<dbReference type="SUPFAM" id="SSF56112">
    <property type="entry name" value="Protein kinase-like (PK-like)"/>
    <property type="match status" value="1"/>
</dbReference>
<dbReference type="PANTHER" id="PTHR44329:SF288">
    <property type="entry name" value="MITOGEN-ACTIVATED PROTEIN KINASE KINASE KINASE 20"/>
    <property type="match status" value="1"/>
</dbReference>
<evidence type="ECO:0000256" key="1">
    <source>
        <dbReference type="ARBA" id="ARBA00022679"/>
    </source>
</evidence>
<dbReference type="InterPro" id="IPR011009">
    <property type="entry name" value="Kinase-like_dom_sf"/>
</dbReference>
<dbReference type="InterPro" id="IPR051681">
    <property type="entry name" value="Ser/Thr_Kinases-Pseudokinases"/>
</dbReference>
<keyword evidence="1" id="KW-0808">Transferase</keyword>
<dbReference type="InterPro" id="IPR000719">
    <property type="entry name" value="Prot_kinase_dom"/>
</dbReference>
<organism evidence="6 7">
    <name type="scientific">Scleroderma citrinum Foug A</name>
    <dbReference type="NCBI Taxonomy" id="1036808"/>
    <lineage>
        <taxon>Eukaryota</taxon>
        <taxon>Fungi</taxon>
        <taxon>Dikarya</taxon>
        <taxon>Basidiomycota</taxon>
        <taxon>Agaricomycotina</taxon>
        <taxon>Agaricomycetes</taxon>
        <taxon>Agaricomycetidae</taxon>
        <taxon>Boletales</taxon>
        <taxon>Sclerodermatineae</taxon>
        <taxon>Sclerodermataceae</taxon>
        <taxon>Scleroderma</taxon>
    </lineage>
</organism>
<proteinExistence type="predicted"/>
<dbReference type="Pfam" id="PF07714">
    <property type="entry name" value="PK_Tyr_Ser-Thr"/>
    <property type="match status" value="1"/>
</dbReference>
<keyword evidence="2" id="KW-0547">Nucleotide-binding</keyword>
<sequence>MTDIVKKIEEMMNSDLTIGGSHQTVVEQRNVSQDETMMDPALALEEFSKLASSYGFDLGAQIEADEAAQNRDHTTVAFLGKSHQNRRRGTMAHVFSFWRRKNTRVAVKTIYGTPGTLEIVKDMVEAVHALTKLRHENILALSGITTNFNGKVSLVSEWMQRGNALEYVRNRDVDPRPLLLGAASGLQYLHSQAPHSIFHGNLKGSPSTPDGL</sequence>